<dbReference type="InterPro" id="IPR036028">
    <property type="entry name" value="SH3-like_dom_sf"/>
</dbReference>
<evidence type="ECO:0000256" key="3">
    <source>
        <dbReference type="SAM" id="MobiDB-lite"/>
    </source>
</evidence>
<evidence type="ECO:0000259" key="4">
    <source>
        <dbReference type="PROSITE" id="PS50002"/>
    </source>
</evidence>
<feature type="compositionally biased region" description="Polar residues" evidence="3">
    <location>
        <begin position="1062"/>
        <end position="1075"/>
    </location>
</feature>
<dbReference type="SMART" id="SM00326">
    <property type="entry name" value="SH3"/>
    <property type="match status" value="1"/>
</dbReference>
<dbReference type="Pfam" id="PF00078">
    <property type="entry name" value="RVT_1"/>
    <property type="match status" value="1"/>
</dbReference>
<proteinExistence type="predicted"/>
<dbReference type="Proteomes" id="UP000838412">
    <property type="component" value="Chromosome 14"/>
</dbReference>
<dbReference type="Pfam" id="PF22697">
    <property type="entry name" value="SOS1_NGEF_PH"/>
    <property type="match status" value="1"/>
</dbReference>
<name>A0A8J9Z294_BRALA</name>
<feature type="compositionally biased region" description="Basic and acidic residues" evidence="3">
    <location>
        <begin position="919"/>
        <end position="981"/>
    </location>
</feature>
<dbReference type="InterPro" id="IPR043502">
    <property type="entry name" value="DNA/RNA_pol_sf"/>
</dbReference>
<feature type="region of interest" description="Disordered" evidence="3">
    <location>
        <begin position="919"/>
        <end position="989"/>
    </location>
</feature>
<evidence type="ECO:0000313" key="6">
    <source>
        <dbReference type="Proteomes" id="UP000838412"/>
    </source>
</evidence>
<feature type="region of interest" description="Disordered" evidence="3">
    <location>
        <begin position="1260"/>
        <end position="1299"/>
    </location>
</feature>
<gene>
    <name evidence="5" type="primary">MCF2L</name>
    <name evidence="5" type="ORF">BLAG_LOCUS8057</name>
</gene>
<dbReference type="InterPro" id="IPR000477">
    <property type="entry name" value="RT_dom"/>
</dbReference>
<sequence length="1311" mass="146526">MNLFFPLKVVRVHRSDKPWLTPEIKALIHQRQQAFLSGNHITWKYLRNKIQRMIKESKKAHFNTKVRSLKKEDAAQWHKEIKSMANMTRAEPDIHIEGIDPRNKLGIANEINKTLASVIQSLPPIDLSLLPSYLPSRPAPSVEPWEVYGKLQRVRTRKAAGPDGIPGKLIKLFAYELSSPLADILNSSLQHGLVPEEWKCATVVPIPKSKPPSVNELRPISLTSLLGKVAESFVTQWTLSDILPQIDTQQFGCLKGRSTTHCLLDLTNEIFKATDKPGTLCSLVATDYSKAFDRVCHNVAICRLIDLGLRPSLTRWITNFLTNRRQLVRYHGVLSDNVTVTCGLPQGTLLGPLIFIAYINGAARNAVSKQWKFVDDLNLLEVRHPISAPSTIQHDLTDLENWSYDSHMKLHPGKCKVLHIYFSKVPYPTPSLKINNIELQQVKVMKILGVFLQHDLRWNSHVDAICSKSSQRLFLLRKLKHFHIPTEDLVTVYVTYVRPVLEYAATIWHSGLTTTLSNRIEKVQRRAVRIIMGADYTSYTDAYECSWHHGEREGLGLGECVTVQETDCPVSVPQMSAVGITENVKGDARKFEVWLHGRAEVYTIQAPTAETKSIWLKEIRRVLLSQFDACKGGTGASPAATHKQQQQQYQHPLFDPHKGRVTSNPAGVTSDATFNPEGVTPGATFNPAGVMPDATFNPAVHITPPESEATRKTNSLPANTRAPGKTTAGVTQRQSSDLSDMQRIQDTQRPNLSPNTVHKLMKQNQWGYQPEKSPSPKDHNDNGIPSSSSNGDSGVATTSVEDEDSDDIGWSSDEFSNSEDETDTRLYGTEPSELLGQYVALADYNAVENGEISMSEGEIVDMLKMGEEGWCYVCISNTNIEGWAPASYLEPVPPSHDAPGVDIGSQGTSDVDMQLLEGPRLDRQIPEDPKLDMQTPEDHRLDRQIPEDPRLDRQIPEDPKLDMQTPEDNRMDRQTPEEPRRRAPSLVDVDSLLKMLEEGEQKRQEKEQYISEVFQLSRWQPKQQPHQEPPEHRQDPPELLQDPPELLQDPPQPLQAPPQPQSAHSYQGEEPTSTDLEMATLEETFSTADRQLNATHGSSSPTDRPPNTVDEPSPVADRPPTPIPMDMREVESTVTSTMRQDAQVLAGAFPPVHDDRGYHDNGYHDDGYHGTHQGSLAQELLEACEEISSLNAEGPHMEGILTTSERIQEPSVSQLSPTARPPSPHPIARELPEETFLGETGGTSVGDLIREMREEVNRLRLLDGDAEETRGPDQTGASAGRESHQALDDGGDEIQHRLTEEETVRFMLTGW</sequence>
<dbReference type="CDD" id="cd01650">
    <property type="entry name" value="RT_nLTR_like"/>
    <property type="match status" value="1"/>
</dbReference>
<evidence type="ECO:0000256" key="2">
    <source>
        <dbReference type="PROSITE-ProRule" id="PRU00192"/>
    </source>
</evidence>
<feature type="region of interest" description="Disordered" evidence="3">
    <location>
        <begin position="1208"/>
        <end position="1243"/>
    </location>
</feature>
<organism evidence="5 6">
    <name type="scientific">Branchiostoma lanceolatum</name>
    <name type="common">Common lancelet</name>
    <name type="synonym">Amphioxus lanceolatum</name>
    <dbReference type="NCBI Taxonomy" id="7740"/>
    <lineage>
        <taxon>Eukaryota</taxon>
        <taxon>Metazoa</taxon>
        <taxon>Chordata</taxon>
        <taxon>Cephalochordata</taxon>
        <taxon>Leptocardii</taxon>
        <taxon>Amphioxiformes</taxon>
        <taxon>Branchiostomatidae</taxon>
        <taxon>Branchiostoma</taxon>
    </lineage>
</organism>
<reference evidence="5" key="1">
    <citation type="submission" date="2022-01" db="EMBL/GenBank/DDBJ databases">
        <authorList>
            <person name="Braso-Vives M."/>
        </authorList>
    </citation>
    <scope>NUCLEOTIDE SEQUENCE</scope>
</reference>
<dbReference type="InterPro" id="IPR055251">
    <property type="entry name" value="SOS1_NGEF_PH"/>
</dbReference>
<feature type="compositionally biased region" description="Polar residues" evidence="3">
    <location>
        <begin position="783"/>
        <end position="799"/>
    </location>
</feature>
<feature type="compositionally biased region" description="Basic and acidic residues" evidence="3">
    <location>
        <begin position="1281"/>
        <end position="1299"/>
    </location>
</feature>
<dbReference type="CDD" id="cd11856">
    <property type="entry name" value="SH3_p47phox_like"/>
    <property type="match status" value="1"/>
</dbReference>
<dbReference type="PROSITE" id="PS50002">
    <property type="entry name" value="SH3"/>
    <property type="match status" value="1"/>
</dbReference>
<feature type="compositionally biased region" description="Polar residues" evidence="3">
    <location>
        <begin position="728"/>
        <end position="742"/>
    </location>
</feature>
<feature type="region of interest" description="Disordered" evidence="3">
    <location>
        <begin position="690"/>
        <end position="742"/>
    </location>
</feature>
<evidence type="ECO:0000313" key="5">
    <source>
        <dbReference type="EMBL" id="CAH1245844.1"/>
    </source>
</evidence>
<feature type="compositionally biased region" description="Pro residues" evidence="3">
    <location>
        <begin position="1050"/>
        <end position="1060"/>
    </location>
</feature>
<dbReference type="InterPro" id="IPR001452">
    <property type="entry name" value="SH3_domain"/>
</dbReference>
<evidence type="ECO:0000256" key="1">
    <source>
        <dbReference type="ARBA" id="ARBA00022443"/>
    </source>
</evidence>
<feature type="region of interest" description="Disordered" evidence="3">
    <location>
        <begin position="766"/>
        <end position="830"/>
    </location>
</feature>
<dbReference type="Gene3D" id="2.30.30.40">
    <property type="entry name" value="SH3 Domains"/>
    <property type="match status" value="1"/>
</dbReference>
<feature type="compositionally biased region" description="Basic and acidic residues" evidence="3">
    <location>
        <begin position="1260"/>
        <end position="1271"/>
    </location>
</feature>
<dbReference type="Pfam" id="PF00018">
    <property type="entry name" value="SH3_1"/>
    <property type="match status" value="1"/>
</dbReference>
<dbReference type="SUPFAM" id="SSF56672">
    <property type="entry name" value="DNA/RNA polymerases"/>
    <property type="match status" value="1"/>
</dbReference>
<dbReference type="SUPFAM" id="SSF50044">
    <property type="entry name" value="SH3-domain"/>
    <property type="match status" value="1"/>
</dbReference>
<feature type="region of interest" description="Disordered" evidence="3">
    <location>
        <begin position="1014"/>
        <end position="1165"/>
    </location>
</feature>
<feature type="compositionally biased region" description="Polar residues" evidence="3">
    <location>
        <begin position="1083"/>
        <end position="1102"/>
    </location>
</feature>
<dbReference type="PANTHER" id="PTHR47510">
    <property type="entry name" value="REVERSE TRANSCRIPTASE DOMAIN-CONTAINING PROTEIN"/>
    <property type="match status" value="1"/>
</dbReference>
<feature type="domain" description="SH3" evidence="4">
    <location>
        <begin position="833"/>
        <end position="894"/>
    </location>
</feature>
<dbReference type="SUPFAM" id="SSF50729">
    <property type="entry name" value="PH domain-like"/>
    <property type="match status" value="1"/>
</dbReference>
<feature type="compositionally biased region" description="Basic and acidic residues" evidence="3">
    <location>
        <begin position="1152"/>
        <end position="1165"/>
    </location>
</feature>
<feature type="compositionally biased region" description="Polar residues" evidence="3">
    <location>
        <begin position="1208"/>
        <end position="1217"/>
    </location>
</feature>
<feature type="compositionally biased region" description="Low complexity" evidence="3">
    <location>
        <begin position="1037"/>
        <end position="1049"/>
    </location>
</feature>
<dbReference type="InterPro" id="IPR011993">
    <property type="entry name" value="PH-like_dom_sf"/>
</dbReference>
<accession>A0A8J9Z294</accession>
<dbReference type="Gene3D" id="2.30.29.30">
    <property type="entry name" value="Pleckstrin-homology domain (PH domain)/Phosphotyrosine-binding domain (PTB)"/>
    <property type="match status" value="1"/>
</dbReference>
<protein>
    <submittedName>
        <fullName evidence="5">MCF2L protein</fullName>
    </submittedName>
</protein>
<dbReference type="EMBL" id="OV696699">
    <property type="protein sequence ID" value="CAH1245844.1"/>
    <property type="molecule type" value="Genomic_DNA"/>
</dbReference>
<dbReference type="OrthoDB" id="10037236at2759"/>
<keyword evidence="6" id="KW-1185">Reference proteome</keyword>
<dbReference type="PANTHER" id="PTHR47510:SF3">
    <property type="entry name" value="ENDO_EXONUCLEASE_PHOSPHATASE DOMAIN-CONTAINING PROTEIN"/>
    <property type="match status" value="1"/>
</dbReference>
<keyword evidence="1 2" id="KW-0728">SH3 domain</keyword>